<name>A0AA85J260_TRIRE</name>
<evidence type="ECO:0000256" key="2">
    <source>
        <dbReference type="SAM" id="Phobius"/>
    </source>
</evidence>
<feature type="transmembrane region" description="Helical" evidence="2">
    <location>
        <begin position="20"/>
        <end position="39"/>
    </location>
</feature>
<reference evidence="4" key="2">
    <citation type="submission" date="2023-11" db="UniProtKB">
        <authorList>
            <consortium name="WormBaseParasite"/>
        </authorList>
    </citation>
    <scope>IDENTIFICATION</scope>
</reference>
<keyword evidence="2" id="KW-0472">Membrane</keyword>
<proteinExistence type="predicted"/>
<evidence type="ECO:0000313" key="3">
    <source>
        <dbReference type="Proteomes" id="UP000050795"/>
    </source>
</evidence>
<accession>A0AA85J260</accession>
<evidence type="ECO:0000256" key="1">
    <source>
        <dbReference type="SAM" id="MobiDB-lite"/>
    </source>
</evidence>
<keyword evidence="2" id="KW-1133">Transmembrane helix</keyword>
<protein>
    <submittedName>
        <fullName evidence="4">Uncharacterized protein</fullName>
    </submittedName>
</protein>
<feature type="compositionally biased region" description="Polar residues" evidence="1">
    <location>
        <begin position="79"/>
        <end position="93"/>
    </location>
</feature>
<organism evidence="3 4">
    <name type="scientific">Trichobilharzia regenti</name>
    <name type="common">Nasal bird schistosome</name>
    <dbReference type="NCBI Taxonomy" id="157069"/>
    <lineage>
        <taxon>Eukaryota</taxon>
        <taxon>Metazoa</taxon>
        <taxon>Spiralia</taxon>
        <taxon>Lophotrochozoa</taxon>
        <taxon>Platyhelminthes</taxon>
        <taxon>Trematoda</taxon>
        <taxon>Digenea</taxon>
        <taxon>Strigeidida</taxon>
        <taxon>Schistosomatoidea</taxon>
        <taxon>Schistosomatidae</taxon>
        <taxon>Trichobilharzia</taxon>
    </lineage>
</organism>
<reference evidence="3" key="1">
    <citation type="submission" date="2022-06" db="EMBL/GenBank/DDBJ databases">
        <authorList>
            <person name="Berger JAMES D."/>
            <person name="Berger JAMES D."/>
        </authorList>
    </citation>
    <scope>NUCLEOTIDE SEQUENCE [LARGE SCALE GENOMIC DNA]</scope>
</reference>
<sequence length="770" mass="88931">MNTKHESWHFQGLILFTSSNLYILTSLILVSTVIIMFCIKFKFKLPPKKLNTLKQRNKMDDKELDNGIIHLKRNSGQTCVNTKTESWNQTPDKSSPNSPLPNLPQSSVANSPQIPTTSSPVLPLPSLPINQYPSQEHYQQQHYCHPANHPYSHSSYETIVNGNISSRRTQGKQKLPPYQTHPMPFTNWLIKITQKLLHWKNDFVNRTPFNVSTQFNCQCKPMNDNKCISHDNNSTPMQRKMNNNNVVDKGQLNEDRILFDSLQIKRKANSMKEETGRKQTASPFWMNNTNHHIVQSYSTIIIPSSHPTTNCRPSPYRQLDSSQSDDLLDPIYSVIQYPLNTGALQSTQSLSPSSGCDYSEGSMNQRQFIEPHRLLLAKDIWTSQDSVVSNDHVYCELIKLQTDKNSINHQSDKIMHKRHNSTHHSTCSLRSSSEYNKYHISDGYSDLCSSQSTGMKPTRQPPRLPTRNYGESTLNMVANVRLWTLQSKQRCLRNIKRISKLHKHVQSMLDMTWRLDEIKNYQEFRFHKINNSVNNSNTSRKSSLRIPYRCRKHFYAKQPYHEQHLISYQGILQNCRLQRQDQSALNRMRSSGNRGSLSRGEKYHVKQMTSGCYSNEAFYSELDVQSSSGKSSTVNDLFSNLRHIDSEVDITEQSPCRTKPTGTIQSPSRQIYNSYLMNHSCTPLHHIYIPNSYNKPVEFHMERRYDNHYEKSMSPYHKSTDKTCTDLSANYNTFSLVASVPFPGTTVYSSLGMPPLMERSMEDDECQLFR</sequence>
<keyword evidence="2" id="KW-0812">Transmembrane</keyword>
<evidence type="ECO:0000313" key="4">
    <source>
        <dbReference type="WBParaSite" id="TREG1_136500.1"/>
    </source>
</evidence>
<keyword evidence="3" id="KW-1185">Reference proteome</keyword>
<feature type="region of interest" description="Disordered" evidence="1">
    <location>
        <begin position="449"/>
        <end position="470"/>
    </location>
</feature>
<dbReference type="WBParaSite" id="TREG1_136500.1">
    <property type="protein sequence ID" value="TREG1_136500.1"/>
    <property type="gene ID" value="TREG1_136500"/>
</dbReference>
<dbReference type="Proteomes" id="UP000050795">
    <property type="component" value="Unassembled WGS sequence"/>
</dbReference>
<dbReference type="AlphaFoldDB" id="A0AA85J260"/>
<feature type="region of interest" description="Disordered" evidence="1">
    <location>
        <begin position="79"/>
        <end position="131"/>
    </location>
</feature>